<dbReference type="SUPFAM" id="SSF52172">
    <property type="entry name" value="CheY-like"/>
    <property type="match status" value="1"/>
</dbReference>
<dbReference type="InterPro" id="IPR001789">
    <property type="entry name" value="Sig_transdc_resp-reg_receiver"/>
</dbReference>
<reference evidence="3 4" key="1">
    <citation type="submission" date="2018-11" db="EMBL/GenBank/DDBJ databases">
        <title>Genome sequence of Saitozyma podzolica DSM 27192.</title>
        <authorList>
            <person name="Aliyu H."/>
            <person name="Gorte O."/>
            <person name="Ochsenreither K."/>
        </authorList>
    </citation>
    <scope>NUCLEOTIDE SEQUENCE [LARGE SCALE GENOMIC DNA]</scope>
    <source>
        <strain evidence="3 4">DSM 27192</strain>
    </source>
</reference>
<dbReference type="Proteomes" id="UP000279259">
    <property type="component" value="Unassembled WGS sequence"/>
</dbReference>
<evidence type="ECO:0000259" key="2">
    <source>
        <dbReference type="PROSITE" id="PS50110"/>
    </source>
</evidence>
<protein>
    <recommendedName>
        <fullName evidence="2">Response regulatory domain-containing protein</fullName>
    </recommendedName>
</protein>
<evidence type="ECO:0000256" key="1">
    <source>
        <dbReference type="PROSITE-ProRule" id="PRU00169"/>
    </source>
</evidence>
<feature type="domain" description="Response regulatory" evidence="2">
    <location>
        <begin position="1"/>
        <end position="39"/>
    </location>
</feature>
<name>A0A427XXS5_9TREE</name>
<dbReference type="EMBL" id="RSCD01000024">
    <property type="protein sequence ID" value="RSH83640.1"/>
    <property type="molecule type" value="Genomic_DNA"/>
</dbReference>
<dbReference type="GO" id="GO:0000160">
    <property type="term" value="P:phosphorelay signal transduction system"/>
    <property type="evidence" value="ECO:0007669"/>
    <property type="project" value="InterPro"/>
</dbReference>
<evidence type="ECO:0000313" key="3">
    <source>
        <dbReference type="EMBL" id="RSH83640.1"/>
    </source>
</evidence>
<organism evidence="3 4">
    <name type="scientific">Saitozyma podzolica</name>
    <dbReference type="NCBI Taxonomy" id="1890683"/>
    <lineage>
        <taxon>Eukaryota</taxon>
        <taxon>Fungi</taxon>
        <taxon>Dikarya</taxon>
        <taxon>Basidiomycota</taxon>
        <taxon>Agaricomycotina</taxon>
        <taxon>Tremellomycetes</taxon>
        <taxon>Tremellales</taxon>
        <taxon>Trimorphomycetaceae</taxon>
        <taxon>Saitozyma</taxon>
    </lineage>
</organism>
<sequence length="61" mass="6787">MTSHAQPQDVDSYLQSGMNDVLVKPFTKHGLFGILNKHLTHLEAIQLSADVPRSLGRTENE</sequence>
<gene>
    <name evidence="3" type="ORF">EHS25_005544</name>
</gene>
<proteinExistence type="predicted"/>
<dbReference type="Gene3D" id="3.40.50.2300">
    <property type="match status" value="1"/>
</dbReference>
<dbReference type="InterPro" id="IPR011006">
    <property type="entry name" value="CheY-like_superfamily"/>
</dbReference>
<comment type="caution">
    <text evidence="1">Lacks conserved residue(s) required for the propagation of feature annotation.</text>
</comment>
<accession>A0A427XXS5</accession>
<evidence type="ECO:0000313" key="4">
    <source>
        <dbReference type="Proteomes" id="UP000279259"/>
    </source>
</evidence>
<dbReference type="AlphaFoldDB" id="A0A427XXS5"/>
<dbReference type="PROSITE" id="PS50110">
    <property type="entry name" value="RESPONSE_REGULATORY"/>
    <property type="match status" value="1"/>
</dbReference>
<keyword evidence="4" id="KW-1185">Reference proteome</keyword>
<comment type="caution">
    <text evidence="3">The sequence shown here is derived from an EMBL/GenBank/DDBJ whole genome shotgun (WGS) entry which is preliminary data.</text>
</comment>
<dbReference type="OrthoDB" id="60033at2759"/>